<reference evidence="1 2" key="1">
    <citation type="submission" date="2020-10" db="EMBL/GenBank/DDBJ databases">
        <authorList>
            <person name="Castelo-Branco R."/>
            <person name="Eusebio N."/>
            <person name="Adriana R."/>
            <person name="Vieira A."/>
            <person name="Brugerolle De Fraissinette N."/>
            <person name="Rezende De Castro R."/>
            <person name="Schneider M.P."/>
            <person name="Vasconcelos V."/>
            <person name="Leao P.N."/>
        </authorList>
    </citation>
    <scope>NUCLEOTIDE SEQUENCE [LARGE SCALE GENOMIC DNA]</scope>
    <source>
        <strain evidence="1 2">LEGE 06123</strain>
    </source>
</reference>
<sequence length="96" mass="10712">MSVETLSRYVTSNSEILSGEPVILGTRTSVRAIVGLWRLGIMPEEILSHLPHLTLAQVFDALSFYLDHQAEINEYIEQNQVPNELVHPSVRAALGE</sequence>
<gene>
    <name evidence="1" type="ORF">IQ230_15265</name>
</gene>
<keyword evidence="2" id="KW-1185">Reference proteome</keyword>
<name>A0ABR9UTQ8_9CHRO</name>
<accession>A0ABR9UTQ8</accession>
<dbReference type="InterPro" id="IPR036388">
    <property type="entry name" value="WH-like_DNA-bd_sf"/>
</dbReference>
<dbReference type="InterPro" id="IPR007367">
    <property type="entry name" value="DUF433"/>
</dbReference>
<dbReference type="Pfam" id="PF04255">
    <property type="entry name" value="DUF433"/>
    <property type="match status" value="1"/>
</dbReference>
<dbReference type="PANTHER" id="PTHR34849:SF1">
    <property type="entry name" value="SLR0770 PROTEIN"/>
    <property type="match status" value="1"/>
</dbReference>
<organism evidence="1 2">
    <name type="scientific">Gloeocapsopsis crepidinum LEGE 06123</name>
    <dbReference type="NCBI Taxonomy" id="588587"/>
    <lineage>
        <taxon>Bacteria</taxon>
        <taxon>Bacillati</taxon>
        <taxon>Cyanobacteriota</taxon>
        <taxon>Cyanophyceae</taxon>
        <taxon>Oscillatoriophycideae</taxon>
        <taxon>Chroococcales</taxon>
        <taxon>Chroococcaceae</taxon>
        <taxon>Gloeocapsopsis</taxon>
    </lineage>
</organism>
<dbReference type="EMBL" id="JADEWN010000037">
    <property type="protein sequence ID" value="MBE9191682.1"/>
    <property type="molecule type" value="Genomic_DNA"/>
</dbReference>
<dbReference type="SUPFAM" id="SSF46689">
    <property type="entry name" value="Homeodomain-like"/>
    <property type="match status" value="1"/>
</dbReference>
<dbReference type="RefSeq" id="WP_193932805.1">
    <property type="nucleotide sequence ID" value="NZ_CAWPMZ010000069.1"/>
</dbReference>
<dbReference type="InterPro" id="IPR009057">
    <property type="entry name" value="Homeodomain-like_sf"/>
</dbReference>
<evidence type="ECO:0000313" key="2">
    <source>
        <dbReference type="Proteomes" id="UP000651156"/>
    </source>
</evidence>
<dbReference type="Proteomes" id="UP000651156">
    <property type="component" value="Unassembled WGS sequence"/>
</dbReference>
<dbReference type="PANTHER" id="PTHR34849">
    <property type="entry name" value="SSL5025 PROTEIN"/>
    <property type="match status" value="1"/>
</dbReference>
<proteinExistence type="predicted"/>
<protein>
    <submittedName>
        <fullName evidence="1">DUF433 domain-containing protein</fullName>
    </submittedName>
</protein>
<evidence type="ECO:0000313" key="1">
    <source>
        <dbReference type="EMBL" id="MBE9191682.1"/>
    </source>
</evidence>
<dbReference type="Gene3D" id="1.10.10.10">
    <property type="entry name" value="Winged helix-like DNA-binding domain superfamily/Winged helix DNA-binding domain"/>
    <property type="match status" value="1"/>
</dbReference>
<comment type="caution">
    <text evidence="1">The sequence shown here is derived from an EMBL/GenBank/DDBJ whole genome shotgun (WGS) entry which is preliminary data.</text>
</comment>